<dbReference type="InterPro" id="IPR036388">
    <property type="entry name" value="WH-like_DNA-bd_sf"/>
</dbReference>
<evidence type="ECO:0000256" key="2">
    <source>
        <dbReference type="ARBA" id="ARBA00023125"/>
    </source>
</evidence>
<evidence type="ECO:0000313" key="6">
    <source>
        <dbReference type="Proteomes" id="UP000431080"/>
    </source>
</evidence>
<dbReference type="GO" id="GO:0003677">
    <property type="term" value="F:DNA binding"/>
    <property type="evidence" value="ECO:0007669"/>
    <property type="project" value="UniProtKB-KW"/>
</dbReference>
<dbReference type="PROSITE" id="PS51000">
    <property type="entry name" value="HTH_DEOR_2"/>
    <property type="match status" value="1"/>
</dbReference>
<dbReference type="Gene3D" id="1.10.10.10">
    <property type="entry name" value="Winged helix-like DNA-binding domain superfamily/Winged helix DNA-binding domain"/>
    <property type="match status" value="1"/>
</dbReference>
<reference evidence="5 6" key="1">
    <citation type="submission" date="2019-10" db="EMBL/GenBank/DDBJ databases">
        <authorList>
            <person name="Nie G."/>
            <person name="Ming H."/>
            <person name="Yi B."/>
        </authorList>
    </citation>
    <scope>NUCLEOTIDE SEQUENCE [LARGE SCALE GENOMIC DNA]</scope>
    <source>
        <strain evidence="5 6">CFH 90414</strain>
    </source>
</reference>
<dbReference type="AlphaFoldDB" id="A0A6I2FEV5"/>
<organism evidence="5 6">
    <name type="scientific">Agromyces agglutinans</name>
    <dbReference type="NCBI Taxonomy" id="2662258"/>
    <lineage>
        <taxon>Bacteria</taxon>
        <taxon>Bacillati</taxon>
        <taxon>Actinomycetota</taxon>
        <taxon>Actinomycetes</taxon>
        <taxon>Micrococcales</taxon>
        <taxon>Microbacteriaceae</taxon>
        <taxon>Agromyces</taxon>
    </lineage>
</organism>
<dbReference type="SMART" id="SM00420">
    <property type="entry name" value="HTH_DEOR"/>
    <property type="match status" value="1"/>
</dbReference>
<dbReference type="InterPro" id="IPR050313">
    <property type="entry name" value="Carb_Metab_HTH_regulators"/>
</dbReference>
<accession>A0A6I2FEV5</accession>
<dbReference type="EMBL" id="WJIF01000009">
    <property type="protein sequence ID" value="MRG61076.1"/>
    <property type="molecule type" value="Genomic_DNA"/>
</dbReference>
<keyword evidence="1" id="KW-0805">Transcription regulation</keyword>
<dbReference type="SMART" id="SM01134">
    <property type="entry name" value="DeoRC"/>
    <property type="match status" value="1"/>
</dbReference>
<dbReference type="Pfam" id="PF08220">
    <property type="entry name" value="HTH_DeoR"/>
    <property type="match status" value="1"/>
</dbReference>
<name>A0A6I2FEV5_9MICO</name>
<dbReference type="SUPFAM" id="SSF46785">
    <property type="entry name" value="Winged helix' DNA-binding domain"/>
    <property type="match status" value="1"/>
</dbReference>
<dbReference type="SUPFAM" id="SSF100950">
    <property type="entry name" value="NagB/RpiA/CoA transferase-like"/>
    <property type="match status" value="1"/>
</dbReference>
<dbReference type="InterPro" id="IPR001034">
    <property type="entry name" value="DeoR_HTH"/>
</dbReference>
<dbReference type="PRINTS" id="PR00037">
    <property type="entry name" value="HTHLACR"/>
</dbReference>
<dbReference type="InterPro" id="IPR018356">
    <property type="entry name" value="Tscrpt_reg_HTH_DeoR_CS"/>
</dbReference>
<dbReference type="InterPro" id="IPR014036">
    <property type="entry name" value="DeoR-like_C"/>
</dbReference>
<dbReference type="GO" id="GO:0003700">
    <property type="term" value="F:DNA-binding transcription factor activity"/>
    <property type="evidence" value="ECO:0007669"/>
    <property type="project" value="InterPro"/>
</dbReference>
<sequence>MNRAERLSAVLDLLADGGQIEVDRIVEQLGVSPATARRDLDALAQQQLLTRTRGGAVAHSVAYDLPIRYKHQQNPDAKAAIARAASAIVPRGAVIGLCGGTTATAIADELMSRADIMEPAADPGLTIVTNAINIAMQLAMRPQIKTVVTGGVVHARSYELVGSYTDGVLGNISLDIAFIGANGIDAAVGPTSHDEREAAVNALMAGRAAHAVLVVDASKLDKRAFAAIGGPRLFQTVITDSAVTTDQRARLVDAGYDVIVA</sequence>
<evidence type="ECO:0000256" key="1">
    <source>
        <dbReference type="ARBA" id="ARBA00023015"/>
    </source>
</evidence>
<keyword evidence="3" id="KW-0804">Transcription</keyword>
<dbReference type="PANTHER" id="PTHR30363:SF44">
    <property type="entry name" value="AGA OPERON TRANSCRIPTIONAL REPRESSOR-RELATED"/>
    <property type="match status" value="1"/>
</dbReference>
<feature type="domain" description="HTH deoR-type" evidence="4">
    <location>
        <begin position="3"/>
        <end position="58"/>
    </location>
</feature>
<comment type="caution">
    <text evidence="5">The sequence shown here is derived from an EMBL/GenBank/DDBJ whole genome shotgun (WGS) entry which is preliminary data.</text>
</comment>
<proteinExistence type="predicted"/>
<dbReference type="RefSeq" id="WP_153685500.1">
    <property type="nucleotide sequence ID" value="NZ_WJIF01000009.1"/>
</dbReference>
<protein>
    <submittedName>
        <fullName evidence="5">DeoR family transcriptional regulator</fullName>
    </submittedName>
</protein>
<dbReference type="PANTHER" id="PTHR30363">
    <property type="entry name" value="HTH-TYPE TRANSCRIPTIONAL REGULATOR SRLR-RELATED"/>
    <property type="match status" value="1"/>
</dbReference>
<dbReference type="Gene3D" id="3.40.50.1360">
    <property type="match status" value="1"/>
</dbReference>
<evidence type="ECO:0000313" key="5">
    <source>
        <dbReference type="EMBL" id="MRG61076.1"/>
    </source>
</evidence>
<dbReference type="InterPro" id="IPR037171">
    <property type="entry name" value="NagB/RpiA_transferase-like"/>
</dbReference>
<evidence type="ECO:0000259" key="4">
    <source>
        <dbReference type="PROSITE" id="PS51000"/>
    </source>
</evidence>
<keyword evidence="6" id="KW-1185">Reference proteome</keyword>
<dbReference type="Proteomes" id="UP000431080">
    <property type="component" value="Unassembled WGS sequence"/>
</dbReference>
<keyword evidence="2" id="KW-0238">DNA-binding</keyword>
<dbReference type="PROSITE" id="PS00894">
    <property type="entry name" value="HTH_DEOR_1"/>
    <property type="match status" value="1"/>
</dbReference>
<evidence type="ECO:0000256" key="3">
    <source>
        <dbReference type="ARBA" id="ARBA00023163"/>
    </source>
</evidence>
<dbReference type="Pfam" id="PF00455">
    <property type="entry name" value="DeoRC"/>
    <property type="match status" value="1"/>
</dbReference>
<dbReference type="InterPro" id="IPR036390">
    <property type="entry name" value="WH_DNA-bd_sf"/>
</dbReference>
<gene>
    <name evidence="5" type="ORF">GE115_14560</name>
</gene>